<keyword evidence="3" id="KW-1185">Reference proteome</keyword>
<accession>A0AAV0W5G6</accession>
<dbReference type="InterPro" id="IPR018289">
    <property type="entry name" value="MULE_transposase_dom"/>
</dbReference>
<dbReference type="EMBL" id="CARXXK010000001">
    <property type="protein sequence ID" value="CAI6351017.1"/>
    <property type="molecule type" value="Genomic_DNA"/>
</dbReference>
<evidence type="ECO:0000313" key="2">
    <source>
        <dbReference type="EMBL" id="CAI6351017.1"/>
    </source>
</evidence>
<sequence length="423" mass="49403">MCVNNKCRAKCYTNESEKLVENKNTCFVHTHEEETTLNRQKINNSCKRKAVDSVVEKPSKIIRRELTQHENEGNLLMSDIKLISRNVQNARASCYPKIPKSKKEVHNTLSSINVETNRGEDFIFDNDSLNEIIIFSCDTNIEFLKKLEIVYMDGTFNYCDKHFTQLYTVHGLKNSIYIPLMFCFLPDKTLKTYIELLKKMNAVGINPNKFVLDFEISMHQAINIIFPTAQIWGCCFHLCQAWNRTIQSLGFAQDFNFANDELGKWLVHLFGLPFLNPIEVGDCFVDSFMAEKPENNKINEFCDYLVTHYIEDTSTFPPSIWASASFDTSLTTNACESFHSEFNSNFYHHHPNIFKIIEVLKMFQTNTYIKIRTSELNRPQKKSKKTEEKQNYINNKISDYNLQKITQYDYVKCLSYRNKPNKI</sequence>
<name>A0AAV0W5G6_9HEMI</name>
<evidence type="ECO:0000313" key="3">
    <source>
        <dbReference type="Proteomes" id="UP001160148"/>
    </source>
</evidence>
<organism evidence="2 3">
    <name type="scientific">Macrosiphum euphorbiae</name>
    <name type="common">potato aphid</name>
    <dbReference type="NCBI Taxonomy" id="13131"/>
    <lineage>
        <taxon>Eukaryota</taxon>
        <taxon>Metazoa</taxon>
        <taxon>Ecdysozoa</taxon>
        <taxon>Arthropoda</taxon>
        <taxon>Hexapoda</taxon>
        <taxon>Insecta</taxon>
        <taxon>Pterygota</taxon>
        <taxon>Neoptera</taxon>
        <taxon>Paraneoptera</taxon>
        <taxon>Hemiptera</taxon>
        <taxon>Sternorrhyncha</taxon>
        <taxon>Aphidomorpha</taxon>
        <taxon>Aphidoidea</taxon>
        <taxon>Aphididae</taxon>
        <taxon>Macrosiphini</taxon>
        <taxon>Macrosiphum</taxon>
    </lineage>
</organism>
<comment type="caution">
    <text evidence="2">The sequence shown here is derived from an EMBL/GenBank/DDBJ whole genome shotgun (WGS) entry which is preliminary data.</text>
</comment>
<protein>
    <recommendedName>
        <fullName evidence="1">MULE transposase domain-containing protein</fullName>
    </recommendedName>
</protein>
<dbReference type="Proteomes" id="UP001160148">
    <property type="component" value="Unassembled WGS sequence"/>
</dbReference>
<dbReference type="AlphaFoldDB" id="A0AAV0W5G6"/>
<dbReference type="PANTHER" id="PTHR47160:SF10">
    <property type="entry name" value="MULE TRANSPOSASE DOMAIN-CONTAINING PROTEIN"/>
    <property type="match status" value="1"/>
</dbReference>
<proteinExistence type="predicted"/>
<dbReference type="PANTHER" id="PTHR47160">
    <property type="entry name" value="PUTATIVE-RELATED"/>
    <property type="match status" value="1"/>
</dbReference>
<dbReference type="Pfam" id="PF10551">
    <property type="entry name" value="MULE"/>
    <property type="match status" value="1"/>
</dbReference>
<evidence type="ECO:0000259" key="1">
    <source>
        <dbReference type="Pfam" id="PF10551"/>
    </source>
</evidence>
<gene>
    <name evidence="2" type="ORF">MEUPH1_LOCUS7409</name>
</gene>
<reference evidence="2 3" key="1">
    <citation type="submission" date="2023-01" db="EMBL/GenBank/DDBJ databases">
        <authorList>
            <person name="Whitehead M."/>
        </authorList>
    </citation>
    <scope>NUCLEOTIDE SEQUENCE [LARGE SCALE GENOMIC DNA]</scope>
</reference>
<feature type="domain" description="MULE transposase" evidence="1">
    <location>
        <begin position="150"/>
        <end position="240"/>
    </location>
</feature>